<accession>A0A4Y2CCU4</accession>
<gene>
    <name evidence="1" type="ORF">AVEN_27253_1</name>
</gene>
<name>A0A4Y2CCU4_ARAVE</name>
<evidence type="ECO:0000313" key="2">
    <source>
        <dbReference type="Proteomes" id="UP000499080"/>
    </source>
</evidence>
<evidence type="ECO:0000313" key="1">
    <source>
        <dbReference type="EMBL" id="GBM01155.1"/>
    </source>
</evidence>
<comment type="caution">
    <text evidence="1">The sequence shown here is derived from an EMBL/GenBank/DDBJ whole genome shotgun (WGS) entry which is preliminary data.</text>
</comment>
<sequence>MLLAMLTDDRCHIINLAARRIIKAREIVPDDKCVRRFVIPVVNFRAADCIDLIDWQACNVTPPPVLRPISFHELLKMIQEIQTCELNYTIKHSSVPNKVAKIWSKIRLLKSSYITLVTY</sequence>
<dbReference type="EMBL" id="BGPR01000165">
    <property type="protein sequence ID" value="GBM01155.1"/>
    <property type="molecule type" value="Genomic_DNA"/>
</dbReference>
<reference evidence="1 2" key="1">
    <citation type="journal article" date="2019" name="Sci. Rep.">
        <title>Orb-weaving spider Araneus ventricosus genome elucidates the spidroin gene catalogue.</title>
        <authorList>
            <person name="Kono N."/>
            <person name="Nakamura H."/>
            <person name="Ohtoshi R."/>
            <person name="Moran D.A.P."/>
            <person name="Shinohara A."/>
            <person name="Yoshida Y."/>
            <person name="Fujiwara M."/>
            <person name="Mori M."/>
            <person name="Tomita M."/>
            <person name="Arakawa K."/>
        </authorList>
    </citation>
    <scope>NUCLEOTIDE SEQUENCE [LARGE SCALE GENOMIC DNA]</scope>
</reference>
<protein>
    <submittedName>
        <fullName evidence="1">Uncharacterized protein</fullName>
    </submittedName>
</protein>
<dbReference type="PANTHER" id="PTHR46409:SF1">
    <property type="entry name" value="HTH PSQ-TYPE DOMAIN-CONTAINING PROTEIN"/>
    <property type="match status" value="1"/>
</dbReference>
<dbReference type="Proteomes" id="UP000499080">
    <property type="component" value="Unassembled WGS sequence"/>
</dbReference>
<dbReference type="PANTHER" id="PTHR46409">
    <property type="entry name" value="HTH PSQ-TYPE DOMAIN-CONTAINING PROTEIN"/>
    <property type="match status" value="1"/>
</dbReference>
<organism evidence="1 2">
    <name type="scientific">Araneus ventricosus</name>
    <name type="common">Orbweaver spider</name>
    <name type="synonym">Epeira ventricosa</name>
    <dbReference type="NCBI Taxonomy" id="182803"/>
    <lineage>
        <taxon>Eukaryota</taxon>
        <taxon>Metazoa</taxon>
        <taxon>Ecdysozoa</taxon>
        <taxon>Arthropoda</taxon>
        <taxon>Chelicerata</taxon>
        <taxon>Arachnida</taxon>
        <taxon>Araneae</taxon>
        <taxon>Araneomorphae</taxon>
        <taxon>Entelegynae</taxon>
        <taxon>Araneoidea</taxon>
        <taxon>Araneidae</taxon>
        <taxon>Araneus</taxon>
    </lineage>
</organism>
<dbReference type="AlphaFoldDB" id="A0A4Y2CCU4"/>
<keyword evidence="2" id="KW-1185">Reference proteome</keyword>
<proteinExistence type="predicted"/>